<keyword evidence="3" id="KW-0067">ATP-binding</keyword>
<dbReference type="InterPro" id="IPR038718">
    <property type="entry name" value="SNF2-like_sf"/>
</dbReference>
<dbReference type="Gene3D" id="3.40.50.10810">
    <property type="entry name" value="Tandem AAA-ATPase domain"/>
    <property type="match status" value="1"/>
</dbReference>
<dbReference type="SMART" id="SM00487">
    <property type="entry name" value="DEXDc"/>
    <property type="match status" value="1"/>
</dbReference>
<dbReference type="InterPro" id="IPR014001">
    <property type="entry name" value="Helicase_ATP-bd"/>
</dbReference>
<dbReference type="InterPro" id="IPR001650">
    <property type="entry name" value="Helicase_C-like"/>
</dbReference>
<evidence type="ECO:0000313" key="3">
    <source>
        <dbReference type="EMBL" id="SAL43131.1"/>
    </source>
</evidence>
<dbReference type="Gene3D" id="3.40.50.300">
    <property type="entry name" value="P-loop containing nucleotide triphosphate hydrolases"/>
    <property type="match status" value="1"/>
</dbReference>
<gene>
    <name evidence="3" type="ORF">AWB64_04590</name>
</gene>
<evidence type="ECO:0000259" key="2">
    <source>
        <dbReference type="PROSITE" id="PS51192"/>
    </source>
</evidence>
<dbReference type="RefSeq" id="WP_060857664.1">
    <property type="nucleotide sequence ID" value="NZ_FCOC02000016.1"/>
</dbReference>
<dbReference type="Pfam" id="PF00176">
    <property type="entry name" value="SNF2-rel_dom"/>
    <property type="match status" value="1"/>
</dbReference>
<keyword evidence="3" id="KW-0347">Helicase</keyword>
<dbReference type="AlphaFoldDB" id="A0A158HGN5"/>
<dbReference type="EMBL" id="FCOC02000016">
    <property type="protein sequence ID" value="SAL43131.1"/>
    <property type="molecule type" value="Genomic_DNA"/>
</dbReference>
<dbReference type="PANTHER" id="PTHR45766:SF6">
    <property type="entry name" value="SWI_SNF-RELATED MATRIX-ASSOCIATED ACTIN-DEPENDENT REGULATOR OF CHROMATIN SUBFAMILY A-LIKE PROTEIN 1"/>
    <property type="match status" value="1"/>
</dbReference>
<dbReference type="PROSITE" id="PS51192">
    <property type="entry name" value="HELICASE_ATP_BIND_1"/>
    <property type="match status" value="1"/>
</dbReference>
<dbReference type="GO" id="GO:0016787">
    <property type="term" value="F:hydrolase activity"/>
    <property type="evidence" value="ECO:0007669"/>
    <property type="project" value="UniProtKB-KW"/>
</dbReference>
<organism evidence="3 4">
    <name type="scientific">Caballeronia sordidicola</name>
    <name type="common">Burkholderia sordidicola</name>
    <dbReference type="NCBI Taxonomy" id="196367"/>
    <lineage>
        <taxon>Bacteria</taxon>
        <taxon>Pseudomonadati</taxon>
        <taxon>Pseudomonadota</taxon>
        <taxon>Betaproteobacteria</taxon>
        <taxon>Burkholderiales</taxon>
        <taxon>Burkholderiaceae</taxon>
        <taxon>Caballeronia</taxon>
    </lineage>
</organism>
<reference evidence="3 4" key="1">
    <citation type="submission" date="2016-01" db="EMBL/GenBank/DDBJ databases">
        <authorList>
            <person name="Oliw E.H."/>
        </authorList>
    </citation>
    <scope>NUCLEOTIDE SEQUENCE [LARGE SCALE GENOMIC DNA]</scope>
    <source>
        <strain evidence="3">LMG 22029</strain>
    </source>
</reference>
<evidence type="ECO:0000256" key="1">
    <source>
        <dbReference type="ARBA" id="ARBA00022801"/>
    </source>
</evidence>
<dbReference type="GO" id="GO:0005524">
    <property type="term" value="F:ATP binding"/>
    <property type="evidence" value="ECO:0007669"/>
    <property type="project" value="InterPro"/>
</dbReference>
<dbReference type="PANTHER" id="PTHR45766">
    <property type="entry name" value="DNA ANNEALING HELICASE AND ENDONUCLEASE ZRANB3 FAMILY MEMBER"/>
    <property type="match status" value="1"/>
</dbReference>
<accession>A0A158HGN5</accession>
<dbReference type="OrthoDB" id="9814088at2"/>
<sequence length="702" mass="78091">MSLDINARSWQFLDRRKAKQYIECHDRHRVLNPGWKQLKLPTTKRQFTTAKAILDRMNSGTEGILLADDAGLGKTTVATLCALVFAGNGKSVRILAPNDVMARRWRQELELHIDAVAECARSLKLDTAKSRLRSHIAWLTDGTIAVSTHQKAERLLCDLLIVDEAHRARSEHSRLGRAIGVARNQIGRLLVITATPFSIDPNDLATLLQRIGGDEAVKPMRDYAELLTKLWRGRYASTPREMAAELGGAARLAVKEMKPFVIRHGIRDLATSERKTFGEIPDVDDAGATTPLEASEELLEVMLRADRALELGKRCKAWPHVRRNDPRYHVSTSKLAEDLEVLTRNVAGRGGDAEALAAHHHGRRAQTALRTIETHPKIADTVRMAKSLVAQGEKVLIFCRHHLPAAELTAALADAIRWPERAVGHDDVRAVWRAAWDEVFEQESETVKGRSAETRLDNFIEWLCSEGVRAQVGHWLGETAASALVSKRSLIAGLARDTNAGYRIAAQAKQLYQQLIDRESASTRSILLRSDPQRLPGATHARVAAVCDPDASVFGKSHPEVFFTNAPDTVVAVFNSPFGPDVLVSTDTLSEGVDLHRFCRHLIHHELDPSPVRTVQRNGRLRRVDSWASKVEKPIRVLYPALMGTRDEKAVAIMRQRISQFDLLMGAVREEVDVEEVNHDLTGLGEILKHAGEKMRGLNLLP</sequence>
<feature type="domain" description="Helicase ATP-binding" evidence="2">
    <location>
        <begin position="55"/>
        <end position="214"/>
    </location>
</feature>
<dbReference type="Proteomes" id="UP000054893">
    <property type="component" value="Unassembled WGS sequence"/>
</dbReference>
<protein>
    <submittedName>
        <fullName evidence="3">Helicase</fullName>
    </submittedName>
</protein>
<keyword evidence="3" id="KW-0547">Nucleotide-binding</keyword>
<keyword evidence="1" id="KW-0378">Hydrolase</keyword>
<evidence type="ECO:0000313" key="4">
    <source>
        <dbReference type="Proteomes" id="UP000054893"/>
    </source>
</evidence>
<dbReference type="InterPro" id="IPR027417">
    <property type="entry name" value="P-loop_NTPase"/>
</dbReference>
<dbReference type="SUPFAM" id="SSF52540">
    <property type="entry name" value="P-loop containing nucleoside triphosphate hydrolases"/>
    <property type="match status" value="1"/>
</dbReference>
<dbReference type="Pfam" id="PF00271">
    <property type="entry name" value="Helicase_C"/>
    <property type="match status" value="1"/>
</dbReference>
<dbReference type="InterPro" id="IPR000330">
    <property type="entry name" value="SNF2_N"/>
</dbReference>
<dbReference type="GO" id="GO:0004386">
    <property type="term" value="F:helicase activity"/>
    <property type="evidence" value="ECO:0007669"/>
    <property type="project" value="UniProtKB-KW"/>
</dbReference>
<name>A0A158HGN5_CABSO</name>
<proteinExistence type="predicted"/>